<reference evidence="10 11" key="1">
    <citation type="journal article" date="2023" name="BMC Biotechnol.">
        <title>Vitis rotundifolia cv Carlos genome sequencing.</title>
        <authorList>
            <person name="Huff M."/>
            <person name="Hulse-Kemp A."/>
            <person name="Scheffler B."/>
            <person name="Youngblood R."/>
            <person name="Simpson S."/>
            <person name="Babiker E."/>
            <person name="Staton M."/>
        </authorList>
    </citation>
    <scope>NUCLEOTIDE SEQUENCE [LARGE SCALE GENOMIC DNA]</scope>
    <source>
        <tissue evidence="10">Leaf</tissue>
    </source>
</reference>
<keyword evidence="5 7" id="KW-1133">Transmembrane helix</keyword>
<dbReference type="InterPro" id="IPR029962">
    <property type="entry name" value="TBL"/>
</dbReference>
<evidence type="ECO:0000256" key="1">
    <source>
        <dbReference type="ARBA" id="ARBA00004167"/>
    </source>
</evidence>
<organism evidence="10 11">
    <name type="scientific">Vitis rotundifolia</name>
    <name type="common">Muscadine grape</name>
    <dbReference type="NCBI Taxonomy" id="103349"/>
    <lineage>
        <taxon>Eukaryota</taxon>
        <taxon>Viridiplantae</taxon>
        <taxon>Streptophyta</taxon>
        <taxon>Embryophyta</taxon>
        <taxon>Tracheophyta</taxon>
        <taxon>Spermatophyta</taxon>
        <taxon>Magnoliopsida</taxon>
        <taxon>eudicotyledons</taxon>
        <taxon>Gunneridae</taxon>
        <taxon>Pentapetalae</taxon>
        <taxon>rosids</taxon>
        <taxon>Vitales</taxon>
        <taxon>Vitaceae</taxon>
        <taxon>Viteae</taxon>
        <taxon>Vitis</taxon>
    </lineage>
</organism>
<feature type="domain" description="Trichome birefringence-like C-terminal" evidence="8">
    <location>
        <begin position="118"/>
        <end position="401"/>
    </location>
</feature>
<dbReference type="GO" id="GO:0016020">
    <property type="term" value="C:membrane"/>
    <property type="evidence" value="ECO:0007669"/>
    <property type="project" value="UniProtKB-SubCell"/>
</dbReference>
<evidence type="ECO:0000256" key="6">
    <source>
        <dbReference type="ARBA" id="ARBA00023136"/>
    </source>
</evidence>
<dbReference type="InterPro" id="IPR026057">
    <property type="entry name" value="TBL_C"/>
</dbReference>
<dbReference type="Pfam" id="PF13839">
    <property type="entry name" value="PC-Esterase"/>
    <property type="match status" value="1"/>
</dbReference>
<evidence type="ECO:0000256" key="4">
    <source>
        <dbReference type="ARBA" id="ARBA00022968"/>
    </source>
</evidence>
<evidence type="ECO:0000313" key="11">
    <source>
        <dbReference type="Proteomes" id="UP001168098"/>
    </source>
</evidence>
<comment type="similarity">
    <text evidence="2">Belongs to the PC-esterase family. TBL subfamily.</text>
</comment>
<sequence length="411" mass="47732">MDRRPFYPPIAHKFHVIVSPIIINKELIFIISFIVVLTSSVMFFYSVSPFRPRSPSYKKSAPGVCDYSNGKWVRDDSYRVGSYNESCPFIDAGLRCRENGRRDLGYLKWRWQPHGCDLPRFNATDLMERSRNGRIIFVGDSLGRNQWESLLCMLTTAVSNQSAIYEVNGNPITKHRGYLSFRFQDYNLTIEYYRAPFLVYNGPPPENSSDKVRSAIKLDRLHGRSKQWAGANVLVFNAGHWWSEDKTIKMGFYFQEGEALNMTMDVMEAFRKSLWTWKSWATQKLDPERSNIFFRSYSPVHFRDGEWNGGGRCDLSTEPETNDTKLEAEPLNNVFISEVVKQMEYENRNVQLLNITYLTGFRKDGHPSNNREPSIDDSAFQDCSHWCLPGVPDTWNELLYARLLSMGFRTK</sequence>
<dbReference type="PANTHER" id="PTHR32285:SF53">
    <property type="entry name" value="PROTEIN TRICHOME BIREFRINGENCE-LIKE 9"/>
    <property type="match status" value="1"/>
</dbReference>
<keyword evidence="11" id="KW-1185">Reference proteome</keyword>
<evidence type="ECO:0000259" key="8">
    <source>
        <dbReference type="Pfam" id="PF13839"/>
    </source>
</evidence>
<dbReference type="AlphaFoldDB" id="A0AA38ZTR4"/>
<keyword evidence="3 7" id="KW-0812">Transmembrane</keyword>
<accession>A0AA38ZTR4</accession>
<evidence type="ECO:0000256" key="7">
    <source>
        <dbReference type="SAM" id="Phobius"/>
    </source>
</evidence>
<comment type="subcellular location">
    <subcellularLocation>
        <location evidence="1">Membrane</location>
        <topology evidence="1">Single-pass membrane protein</topology>
    </subcellularLocation>
</comment>
<dbReference type="Pfam" id="PF14416">
    <property type="entry name" value="PMR5N"/>
    <property type="match status" value="1"/>
</dbReference>
<evidence type="ECO:0000256" key="3">
    <source>
        <dbReference type="ARBA" id="ARBA00022692"/>
    </source>
</evidence>
<evidence type="ECO:0000256" key="2">
    <source>
        <dbReference type="ARBA" id="ARBA00007727"/>
    </source>
</evidence>
<evidence type="ECO:0000259" key="9">
    <source>
        <dbReference type="Pfam" id="PF14416"/>
    </source>
</evidence>
<evidence type="ECO:0008006" key="12">
    <source>
        <dbReference type="Google" id="ProtNLM"/>
    </source>
</evidence>
<keyword evidence="4" id="KW-0735">Signal-anchor</keyword>
<dbReference type="EMBL" id="JARBHA010000008">
    <property type="protein sequence ID" value="KAJ9695042.1"/>
    <property type="molecule type" value="Genomic_DNA"/>
</dbReference>
<evidence type="ECO:0000313" key="10">
    <source>
        <dbReference type="EMBL" id="KAJ9695042.1"/>
    </source>
</evidence>
<dbReference type="PANTHER" id="PTHR32285">
    <property type="entry name" value="PROTEIN TRICHOME BIREFRINGENCE-LIKE 9-RELATED"/>
    <property type="match status" value="1"/>
</dbReference>
<dbReference type="InterPro" id="IPR025846">
    <property type="entry name" value="TBL_N"/>
</dbReference>
<comment type="caution">
    <text evidence="10">The sequence shown here is derived from an EMBL/GenBank/DDBJ whole genome shotgun (WGS) entry which is preliminary data.</text>
</comment>
<feature type="domain" description="Trichome birefringence-like N-terminal" evidence="9">
    <location>
        <begin position="65"/>
        <end position="117"/>
    </location>
</feature>
<keyword evidence="6 7" id="KW-0472">Membrane</keyword>
<dbReference type="GO" id="GO:0016413">
    <property type="term" value="F:O-acetyltransferase activity"/>
    <property type="evidence" value="ECO:0007669"/>
    <property type="project" value="InterPro"/>
</dbReference>
<proteinExistence type="inferred from homology"/>
<feature type="transmembrane region" description="Helical" evidence="7">
    <location>
        <begin position="27"/>
        <end position="47"/>
    </location>
</feature>
<dbReference type="GO" id="GO:0005794">
    <property type="term" value="C:Golgi apparatus"/>
    <property type="evidence" value="ECO:0007669"/>
    <property type="project" value="TreeGrafter"/>
</dbReference>
<dbReference type="Proteomes" id="UP001168098">
    <property type="component" value="Unassembled WGS sequence"/>
</dbReference>
<protein>
    <recommendedName>
        <fullName evidence="12">Trichome birefringence-like N-terminal domain-containing protein</fullName>
    </recommendedName>
</protein>
<evidence type="ECO:0000256" key="5">
    <source>
        <dbReference type="ARBA" id="ARBA00022989"/>
    </source>
</evidence>
<name>A0AA38ZTR4_VITRO</name>
<gene>
    <name evidence="10" type="ORF">PVL29_010507</name>
</gene>